<keyword evidence="4" id="KW-0677">Repeat</keyword>
<dbReference type="Pfam" id="PF14099">
    <property type="entry name" value="Polysacc_lyase"/>
    <property type="match status" value="1"/>
</dbReference>
<reference evidence="7 8" key="1">
    <citation type="submission" date="2019-07" db="EMBL/GenBank/DDBJ databases">
        <title>Whole genome shotgun sequence of Methylobacterium haplocladii NBRC 107714.</title>
        <authorList>
            <person name="Hosoyama A."/>
            <person name="Uohara A."/>
            <person name="Ohji S."/>
            <person name="Ichikawa N."/>
        </authorList>
    </citation>
    <scope>NUCLEOTIDE SEQUENCE [LARGE SCALE GENOMIC DNA]</scope>
    <source>
        <strain evidence="7 8">NBRC 107714</strain>
    </source>
</reference>
<comment type="caution">
    <text evidence="7">The sequence shown here is derived from an EMBL/GenBank/DDBJ whole genome shotgun (WGS) entry which is preliminary data.</text>
</comment>
<gene>
    <name evidence="7" type="ORF">MHA02_41340</name>
</gene>
<evidence type="ECO:0000313" key="8">
    <source>
        <dbReference type="Proteomes" id="UP000321258"/>
    </source>
</evidence>
<dbReference type="InterPro" id="IPR013858">
    <property type="entry name" value="Peptidase_M10B_C"/>
</dbReference>
<dbReference type="InterPro" id="IPR050557">
    <property type="entry name" value="RTX_toxin/Mannuronan_C5-epim"/>
</dbReference>
<feature type="domain" description="Peptidase M10 serralysin C-terminal" evidence="6">
    <location>
        <begin position="237"/>
        <end position="363"/>
    </location>
</feature>
<keyword evidence="3" id="KW-0964">Secreted</keyword>
<dbReference type="GO" id="GO:0005509">
    <property type="term" value="F:calcium ion binding"/>
    <property type="evidence" value="ECO:0007669"/>
    <property type="project" value="InterPro"/>
</dbReference>
<dbReference type="Gene3D" id="2.60.120.200">
    <property type="match status" value="1"/>
</dbReference>
<evidence type="ECO:0000256" key="5">
    <source>
        <dbReference type="SAM" id="MobiDB-lite"/>
    </source>
</evidence>
<evidence type="ECO:0000313" key="7">
    <source>
        <dbReference type="EMBL" id="GEP01747.1"/>
    </source>
</evidence>
<organism evidence="7 8">
    <name type="scientific">Methylobacterium haplocladii</name>
    <dbReference type="NCBI Taxonomy" id="1176176"/>
    <lineage>
        <taxon>Bacteria</taxon>
        <taxon>Pseudomonadati</taxon>
        <taxon>Pseudomonadota</taxon>
        <taxon>Alphaproteobacteria</taxon>
        <taxon>Hyphomicrobiales</taxon>
        <taxon>Methylobacteriaceae</taxon>
        <taxon>Methylobacterium</taxon>
    </lineage>
</organism>
<accession>A0A512IVJ9</accession>
<dbReference type="PANTHER" id="PTHR38340">
    <property type="entry name" value="S-LAYER PROTEIN"/>
    <property type="match status" value="1"/>
</dbReference>
<keyword evidence="8" id="KW-1185">Reference proteome</keyword>
<dbReference type="PANTHER" id="PTHR38340:SF1">
    <property type="entry name" value="S-LAYER PROTEIN"/>
    <property type="match status" value="1"/>
</dbReference>
<evidence type="ECO:0000259" key="6">
    <source>
        <dbReference type="Pfam" id="PF08548"/>
    </source>
</evidence>
<evidence type="ECO:0000256" key="3">
    <source>
        <dbReference type="ARBA" id="ARBA00022525"/>
    </source>
</evidence>
<feature type="compositionally biased region" description="Low complexity" evidence="5">
    <location>
        <begin position="143"/>
        <end position="161"/>
    </location>
</feature>
<evidence type="ECO:0000256" key="2">
    <source>
        <dbReference type="ARBA" id="ARBA00004613"/>
    </source>
</evidence>
<dbReference type="InterPro" id="IPR025975">
    <property type="entry name" value="Polysacc_lyase"/>
</dbReference>
<dbReference type="Pfam" id="PF00353">
    <property type="entry name" value="HemolysinCabind"/>
    <property type="match status" value="1"/>
</dbReference>
<evidence type="ECO:0000256" key="1">
    <source>
        <dbReference type="ARBA" id="ARBA00001913"/>
    </source>
</evidence>
<comment type="subcellular location">
    <subcellularLocation>
        <location evidence="2">Secreted</location>
    </subcellularLocation>
</comment>
<comment type="cofactor">
    <cofactor evidence="1">
        <name>Ca(2+)</name>
        <dbReference type="ChEBI" id="CHEBI:29108"/>
    </cofactor>
</comment>
<sequence>MPGQLNTAGWLVIGQFHQNDYPGAPANSPPFEIDLTGERMLITVGYTGSNGSPVYKNIYLDTADIVRGHDYSMNVTAKFDPAGNGYLSVTRDGQEIASYRGPLGYSTQSSVYWKQGIYRAAAPETMAVSYTMPTITEGMGSAPVTSPQPSTPQEPSTPVVPIVAPVSSTPDTGIPASSPLPDPLPGAASAGSASTAPITINDGSGSNVVTGGAGNDTLRGNDGNDTLIGGAGNDYLSGGSGDDVLIGGAGADTMYGGAGVNRYVFLSVDDAPVTGAMDVVDFREGAKGSKIDLSAIDANALVGGRQAFKFVGNAAFSGTAGELRTEKSSQSGCYLVTADVNGDRTADMRILVGASSLSASDFLLGN</sequence>
<dbReference type="Pfam" id="PF08548">
    <property type="entry name" value="Peptidase_M10_C"/>
    <property type="match status" value="1"/>
</dbReference>
<dbReference type="InterPro" id="IPR011049">
    <property type="entry name" value="Serralysin-like_metalloprot_C"/>
</dbReference>
<dbReference type="Proteomes" id="UP000321258">
    <property type="component" value="Unassembled WGS sequence"/>
</dbReference>
<name>A0A512IVJ9_9HYPH</name>
<dbReference type="PROSITE" id="PS00330">
    <property type="entry name" value="HEMOLYSIN_CALCIUM"/>
    <property type="match status" value="2"/>
</dbReference>
<feature type="region of interest" description="Disordered" evidence="5">
    <location>
        <begin position="139"/>
        <end position="221"/>
    </location>
</feature>
<dbReference type="AlphaFoldDB" id="A0A512IVJ9"/>
<dbReference type="GO" id="GO:0005615">
    <property type="term" value="C:extracellular space"/>
    <property type="evidence" value="ECO:0007669"/>
    <property type="project" value="InterPro"/>
</dbReference>
<dbReference type="SUPFAM" id="SSF51120">
    <property type="entry name" value="beta-Roll"/>
    <property type="match status" value="1"/>
</dbReference>
<protein>
    <recommendedName>
        <fullName evidence="6">Peptidase M10 serralysin C-terminal domain-containing protein</fullName>
    </recommendedName>
</protein>
<dbReference type="InterPro" id="IPR001343">
    <property type="entry name" value="Hemolysn_Ca-bd"/>
</dbReference>
<dbReference type="PRINTS" id="PR00313">
    <property type="entry name" value="CABNDNGRPT"/>
</dbReference>
<proteinExistence type="predicted"/>
<dbReference type="Gene3D" id="2.150.10.10">
    <property type="entry name" value="Serralysin-like metalloprotease, C-terminal"/>
    <property type="match status" value="1"/>
</dbReference>
<evidence type="ECO:0000256" key="4">
    <source>
        <dbReference type="ARBA" id="ARBA00022737"/>
    </source>
</evidence>
<dbReference type="EMBL" id="BJZT01000050">
    <property type="protein sequence ID" value="GEP01747.1"/>
    <property type="molecule type" value="Genomic_DNA"/>
</dbReference>
<feature type="compositionally biased region" description="Low complexity" evidence="5">
    <location>
        <begin position="185"/>
        <end position="197"/>
    </location>
</feature>
<dbReference type="InterPro" id="IPR018511">
    <property type="entry name" value="Hemolysin-typ_Ca-bd_CS"/>
</dbReference>